<name>A0A1H0MXD3_9PSEU</name>
<protein>
    <submittedName>
        <fullName evidence="2">Uncharacterized protein</fullName>
    </submittedName>
</protein>
<accession>A0A1H0MXD3</accession>
<dbReference type="Proteomes" id="UP000199691">
    <property type="component" value="Unassembled WGS sequence"/>
</dbReference>
<dbReference type="STRING" id="641025.SAMN05421507_104154"/>
<feature type="transmembrane region" description="Helical" evidence="1">
    <location>
        <begin position="46"/>
        <end position="66"/>
    </location>
</feature>
<feature type="transmembrane region" description="Helical" evidence="1">
    <location>
        <begin position="75"/>
        <end position="95"/>
    </location>
</feature>
<sequence length="135" mass="14283">MLLRTAVGAGAGVLAGAGFALTLEGFTRYCHLRPGRTGCGVPLPVFYPPVFALWMVVAGVLIWAGFRLARQERGWLVTGIGNVLWAVLIVGVVWFESTQLNLYQAEGVQFLLAAAVVVPGVAYAVAASAAGRPRR</sequence>
<proteinExistence type="predicted"/>
<gene>
    <name evidence="2" type="ORF">SAMN05421507_104154</name>
</gene>
<keyword evidence="1" id="KW-0812">Transmembrane</keyword>
<keyword evidence="1" id="KW-1133">Transmembrane helix</keyword>
<evidence type="ECO:0000313" key="2">
    <source>
        <dbReference type="EMBL" id="SDO84770.1"/>
    </source>
</evidence>
<keyword evidence="1" id="KW-0472">Membrane</keyword>
<evidence type="ECO:0000313" key="3">
    <source>
        <dbReference type="Proteomes" id="UP000199691"/>
    </source>
</evidence>
<dbReference type="OrthoDB" id="3699502at2"/>
<dbReference type="AlphaFoldDB" id="A0A1H0MXD3"/>
<organism evidence="2 3">
    <name type="scientific">Lentzea jiangxiensis</name>
    <dbReference type="NCBI Taxonomy" id="641025"/>
    <lineage>
        <taxon>Bacteria</taxon>
        <taxon>Bacillati</taxon>
        <taxon>Actinomycetota</taxon>
        <taxon>Actinomycetes</taxon>
        <taxon>Pseudonocardiales</taxon>
        <taxon>Pseudonocardiaceae</taxon>
        <taxon>Lentzea</taxon>
    </lineage>
</organism>
<keyword evidence="3" id="KW-1185">Reference proteome</keyword>
<feature type="transmembrane region" description="Helical" evidence="1">
    <location>
        <begin position="107"/>
        <end position="130"/>
    </location>
</feature>
<dbReference type="RefSeq" id="WP_090097387.1">
    <property type="nucleotide sequence ID" value="NZ_FNIX01000004.1"/>
</dbReference>
<evidence type="ECO:0000256" key="1">
    <source>
        <dbReference type="SAM" id="Phobius"/>
    </source>
</evidence>
<dbReference type="EMBL" id="FNIX01000004">
    <property type="protein sequence ID" value="SDO84770.1"/>
    <property type="molecule type" value="Genomic_DNA"/>
</dbReference>
<reference evidence="3" key="1">
    <citation type="submission" date="2016-10" db="EMBL/GenBank/DDBJ databases">
        <authorList>
            <person name="Varghese N."/>
            <person name="Submissions S."/>
        </authorList>
    </citation>
    <scope>NUCLEOTIDE SEQUENCE [LARGE SCALE GENOMIC DNA]</scope>
    <source>
        <strain evidence="3">CGMCC 4.6609</strain>
    </source>
</reference>